<evidence type="ECO:0000259" key="7">
    <source>
        <dbReference type="Pfam" id="PF04321"/>
    </source>
</evidence>
<reference evidence="8 9" key="1">
    <citation type="submission" date="2018-10" db="EMBL/GenBank/DDBJ databases">
        <title>Dokdonia luteus sp. nov., isolated from sea water.</title>
        <authorList>
            <person name="Zhou L.Y."/>
            <person name="Du Z.J."/>
        </authorList>
    </citation>
    <scope>NUCLEOTIDE SEQUENCE [LARGE SCALE GENOMIC DNA]</scope>
    <source>
        <strain evidence="8 9">SH27</strain>
    </source>
</reference>
<dbReference type="Proteomes" id="UP000281985">
    <property type="component" value="Unassembled WGS sequence"/>
</dbReference>
<dbReference type="InterPro" id="IPR029903">
    <property type="entry name" value="RmlD-like-bd"/>
</dbReference>
<evidence type="ECO:0000313" key="8">
    <source>
        <dbReference type="EMBL" id="RMB56908.1"/>
    </source>
</evidence>
<organism evidence="8 9">
    <name type="scientific">Dokdonia sinensis</name>
    <dbReference type="NCBI Taxonomy" id="2479847"/>
    <lineage>
        <taxon>Bacteria</taxon>
        <taxon>Pseudomonadati</taxon>
        <taxon>Bacteroidota</taxon>
        <taxon>Flavobacteriia</taxon>
        <taxon>Flavobacteriales</taxon>
        <taxon>Flavobacteriaceae</taxon>
        <taxon>Dokdonia</taxon>
    </lineage>
</organism>
<dbReference type="EC" id="1.1.1.133" evidence="3 6"/>
<sequence length="278" mass="32008">MAYKKSKDKILILGASGFLGGALYKELYRYYDTYGTYHTGRIYSDNRHFIKYSLEQDDIFELLKALKPSVVISALRGSFEDQLEAHQLMVEYAAASGCRLVFISSANVFDAFSHYPSYENDKTLSESIYGKLKIRCETALMRNLPEKQYTIIRLPMVFGMQSPRLREIKTALLLDEPIEVFPHLIINTTTQAKFSQQLHYIINRKLSGIFHLGSKDLIHHKEFVHELVTMLDLKRKPVYKNVYTSNFDRYLAVLPRDNALPKHLAITNEEVVAGSKNL</sequence>
<dbReference type="PANTHER" id="PTHR10491">
    <property type="entry name" value="DTDP-4-DEHYDRORHAMNOSE REDUCTASE"/>
    <property type="match status" value="1"/>
</dbReference>
<dbReference type="AlphaFoldDB" id="A0A3M0FWS3"/>
<proteinExistence type="inferred from homology"/>
<name>A0A3M0FWS3_9FLAO</name>
<dbReference type="PANTHER" id="PTHR10491:SF4">
    <property type="entry name" value="METHIONINE ADENOSYLTRANSFERASE 2 SUBUNIT BETA"/>
    <property type="match status" value="1"/>
</dbReference>
<protein>
    <recommendedName>
        <fullName evidence="4 6">dTDP-4-dehydrorhamnose reductase</fullName>
        <ecNumber evidence="3 6">1.1.1.133</ecNumber>
    </recommendedName>
</protein>
<dbReference type="Pfam" id="PF04321">
    <property type="entry name" value="RmlD_sub_bind"/>
    <property type="match status" value="1"/>
</dbReference>
<comment type="similarity">
    <text evidence="2 6">Belongs to the dTDP-4-dehydrorhamnose reductase family.</text>
</comment>
<dbReference type="OrthoDB" id="1415031at2"/>
<evidence type="ECO:0000256" key="2">
    <source>
        <dbReference type="ARBA" id="ARBA00010944"/>
    </source>
</evidence>
<keyword evidence="6" id="KW-0521">NADP</keyword>
<keyword evidence="9" id="KW-1185">Reference proteome</keyword>
<evidence type="ECO:0000256" key="5">
    <source>
        <dbReference type="ARBA" id="ARBA00048200"/>
    </source>
</evidence>
<dbReference type="Gene3D" id="3.40.50.720">
    <property type="entry name" value="NAD(P)-binding Rossmann-like Domain"/>
    <property type="match status" value="1"/>
</dbReference>
<dbReference type="UniPathway" id="UPA00124"/>
<dbReference type="GO" id="GO:0006556">
    <property type="term" value="P:S-adenosylmethionine biosynthetic process"/>
    <property type="evidence" value="ECO:0007669"/>
    <property type="project" value="TreeGrafter"/>
</dbReference>
<evidence type="ECO:0000256" key="3">
    <source>
        <dbReference type="ARBA" id="ARBA00012929"/>
    </source>
</evidence>
<evidence type="ECO:0000256" key="1">
    <source>
        <dbReference type="ARBA" id="ARBA00004781"/>
    </source>
</evidence>
<dbReference type="SUPFAM" id="SSF51735">
    <property type="entry name" value="NAD(P)-binding Rossmann-fold domains"/>
    <property type="match status" value="1"/>
</dbReference>
<dbReference type="GO" id="GO:0019305">
    <property type="term" value="P:dTDP-rhamnose biosynthetic process"/>
    <property type="evidence" value="ECO:0007669"/>
    <property type="project" value="UniProtKB-UniPathway"/>
</dbReference>
<evidence type="ECO:0000313" key="9">
    <source>
        <dbReference type="Proteomes" id="UP000281985"/>
    </source>
</evidence>
<comment type="caution">
    <text evidence="8">The sequence shown here is derived from an EMBL/GenBank/DDBJ whole genome shotgun (WGS) entry which is preliminary data.</text>
</comment>
<dbReference type="EMBL" id="REFV01000013">
    <property type="protein sequence ID" value="RMB56908.1"/>
    <property type="molecule type" value="Genomic_DNA"/>
</dbReference>
<comment type="function">
    <text evidence="6">Catalyzes the reduction of dTDP-6-deoxy-L-lyxo-4-hexulose to yield dTDP-L-rhamnose.</text>
</comment>
<comment type="catalytic activity">
    <reaction evidence="5">
        <text>dTDP-beta-L-rhamnose + NADP(+) = dTDP-4-dehydro-beta-L-rhamnose + NADPH + H(+)</text>
        <dbReference type="Rhea" id="RHEA:21796"/>
        <dbReference type="ChEBI" id="CHEBI:15378"/>
        <dbReference type="ChEBI" id="CHEBI:57510"/>
        <dbReference type="ChEBI" id="CHEBI:57783"/>
        <dbReference type="ChEBI" id="CHEBI:58349"/>
        <dbReference type="ChEBI" id="CHEBI:62830"/>
        <dbReference type="EC" id="1.1.1.133"/>
    </reaction>
</comment>
<dbReference type="GO" id="GO:0048270">
    <property type="term" value="F:methionine adenosyltransferase regulator activity"/>
    <property type="evidence" value="ECO:0007669"/>
    <property type="project" value="TreeGrafter"/>
</dbReference>
<evidence type="ECO:0000256" key="4">
    <source>
        <dbReference type="ARBA" id="ARBA00017099"/>
    </source>
</evidence>
<dbReference type="RefSeq" id="WP_121918066.1">
    <property type="nucleotide sequence ID" value="NZ_REFV01000013.1"/>
</dbReference>
<accession>A0A3M0FWS3</accession>
<comment type="pathway">
    <text evidence="1 6">Carbohydrate biosynthesis; dTDP-L-rhamnose biosynthesis.</text>
</comment>
<dbReference type="GO" id="GO:0008831">
    <property type="term" value="F:dTDP-4-dehydrorhamnose reductase activity"/>
    <property type="evidence" value="ECO:0007669"/>
    <property type="project" value="UniProtKB-EC"/>
</dbReference>
<feature type="domain" description="RmlD-like substrate binding" evidence="7">
    <location>
        <begin position="9"/>
        <end position="238"/>
    </location>
</feature>
<dbReference type="InterPro" id="IPR036291">
    <property type="entry name" value="NAD(P)-bd_dom_sf"/>
</dbReference>
<dbReference type="GO" id="GO:0048269">
    <property type="term" value="C:methionine adenosyltransferase complex"/>
    <property type="evidence" value="ECO:0007669"/>
    <property type="project" value="TreeGrafter"/>
</dbReference>
<gene>
    <name evidence="8" type="ORF">EAX61_12640</name>
</gene>
<keyword evidence="6" id="KW-0560">Oxidoreductase</keyword>
<evidence type="ECO:0000256" key="6">
    <source>
        <dbReference type="RuleBase" id="RU364082"/>
    </source>
</evidence>
<dbReference type="InterPro" id="IPR005913">
    <property type="entry name" value="dTDP_dehydrorham_reduct"/>
</dbReference>